<accession>A0A918CY36</accession>
<gene>
    <name evidence="2" type="ORF">GCM10011579_001420</name>
</gene>
<organism evidence="2 3">
    <name type="scientific">Streptomyces albiflavescens</name>
    <dbReference type="NCBI Taxonomy" id="1623582"/>
    <lineage>
        <taxon>Bacteria</taxon>
        <taxon>Bacillati</taxon>
        <taxon>Actinomycetota</taxon>
        <taxon>Actinomycetes</taxon>
        <taxon>Kitasatosporales</taxon>
        <taxon>Streptomycetaceae</taxon>
        <taxon>Streptomyces</taxon>
    </lineage>
</organism>
<dbReference type="EMBL" id="BMMM01000001">
    <property type="protein sequence ID" value="GGN48617.1"/>
    <property type="molecule type" value="Genomic_DNA"/>
</dbReference>
<dbReference type="Proteomes" id="UP000600365">
    <property type="component" value="Unassembled WGS sequence"/>
</dbReference>
<feature type="transmembrane region" description="Helical" evidence="1">
    <location>
        <begin position="12"/>
        <end position="32"/>
    </location>
</feature>
<evidence type="ECO:0000313" key="3">
    <source>
        <dbReference type="Proteomes" id="UP000600365"/>
    </source>
</evidence>
<name>A0A918CY36_9ACTN</name>
<protein>
    <submittedName>
        <fullName evidence="2">Uncharacterized protein</fullName>
    </submittedName>
</protein>
<keyword evidence="1" id="KW-0812">Transmembrane</keyword>
<dbReference type="AlphaFoldDB" id="A0A918CY36"/>
<evidence type="ECO:0000313" key="2">
    <source>
        <dbReference type="EMBL" id="GGN48617.1"/>
    </source>
</evidence>
<sequence>MRLLKRILAISHYVVLSVLWIGFTVASVTFSLGEDPDYPARPDIAPTHSDSPAASCS</sequence>
<evidence type="ECO:0000256" key="1">
    <source>
        <dbReference type="SAM" id="Phobius"/>
    </source>
</evidence>
<comment type="caution">
    <text evidence="2">The sequence shown here is derived from an EMBL/GenBank/DDBJ whole genome shotgun (WGS) entry which is preliminary data.</text>
</comment>
<keyword evidence="3" id="KW-1185">Reference proteome</keyword>
<keyword evidence="1" id="KW-1133">Transmembrane helix</keyword>
<proteinExistence type="predicted"/>
<reference evidence="2 3" key="1">
    <citation type="journal article" date="2014" name="Int. J. Syst. Evol. Microbiol.">
        <title>Complete genome sequence of Corynebacterium casei LMG S-19264T (=DSM 44701T), isolated from a smear-ripened cheese.</title>
        <authorList>
            <consortium name="US DOE Joint Genome Institute (JGI-PGF)"/>
            <person name="Walter F."/>
            <person name="Albersmeier A."/>
            <person name="Kalinowski J."/>
            <person name="Ruckert C."/>
        </authorList>
    </citation>
    <scope>NUCLEOTIDE SEQUENCE [LARGE SCALE GENOMIC DNA]</scope>
    <source>
        <strain evidence="2 3">CGMCC 4.7111</strain>
    </source>
</reference>
<keyword evidence="1" id="KW-0472">Membrane</keyword>